<proteinExistence type="predicted"/>
<name>A0A7E5W2B1_TRINI</name>
<dbReference type="PROSITE" id="PS50878">
    <property type="entry name" value="RT_POL"/>
    <property type="match status" value="1"/>
</dbReference>
<dbReference type="RefSeq" id="XP_026734755.1">
    <property type="nucleotide sequence ID" value="XM_026878954.1"/>
</dbReference>
<dbReference type="InParanoid" id="A0A7E5W2B1"/>
<evidence type="ECO:0000313" key="2">
    <source>
        <dbReference type="Proteomes" id="UP000322000"/>
    </source>
</evidence>
<dbReference type="Proteomes" id="UP000322000">
    <property type="component" value="Chromosome 11"/>
</dbReference>
<dbReference type="InterPro" id="IPR058912">
    <property type="entry name" value="HTH_animal"/>
</dbReference>
<dbReference type="AlphaFoldDB" id="A0A7E5W2B1"/>
<evidence type="ECO:0000313" key="3">
    <source>
        <dbReference type="RefSeq" id="XP_026734755.1"/>
    </source>
</evidence>
<evidence type="ECO:0000259" key="1">
    <source>
        <dbReference type="PROSITE" id="PS50878"/>
    </source>
</evidence>
<keyword evidence="2" id="KW-1185">Reference proteome</keyword>
<dbReference type="GeneID" id="113498813"/>
<dbReference type="PANTHER" id="PTHR21301">
    <property type="entry name" value="REVERSE TRANSCRIPTASE"/>
    <property type="match status" value="1"/>
</dbReference>
<feature type="domain" description="Reverse transcriptase" evidence="1">
    <location>
        <begin position="222"/>
        <end position="459"/>
    </location>
</feature>
<accession>A0A7E5W2B1</accession>
<protein>
    <submittedName>
        <fullName evidence="3">Uncharacterized protein LOC113498813</fullName>
    </submittedName>
</protein>
<organism evidence="2 3">
    <name type="scientific">Trichoplusia ni</name>
    <name type="common">Cabbage looper</name>
    <dbReference type="NCBI Taxonomy" id="7111"/>
    <lineage>
        <taxon>Eukaryota</taxon>
        <taxon>Metazoa</taxon>
        <taxon>Ecdysozoa</taxon>
        <taxon>Arthropoda</taxon>
        <taxon>Hexapoda</taxon>
        <taxon>Insecta</taxon>
        <taxon>Pterygota</taxon>
        <taxon>Neoptera</taxon>
        <taxon>Endopterygota</taxon>
        <taxon>Lepidoptera</taxon>
        <taxon>Glossata</taxon>
        <taxon>Ditrysia</taxon>
        <taxon>Noctuoidea</taxon>
        <taxon>Noctuidae</taxon>
        <taxon>Plusiinae</taxon>
        <taxon>Trichoplusia</taxon>
    </lineage>
</organism>
<dbReference type="PANTHER" id="PTHR21301:SF11">
    <property type="entry name" value="GIY-YIG DOMAIN-CONTAINING PROTEIN"/>
    <property type="match status" value="1"/>
</dbReference>
<dbReference type="Pfam" id="PF00078">
    <property type="entry name" value="RVT_1"/>
    <property type="match status" value="1"/>
</dbReference>
<dbReference type="CDD" id="cd00304">
    <property type="entry name" value="RT_like"/>
    <property type="match status" value="1"/>
</dbReference>
<dbReference type="Pfam" id="PF26215">
    <property type="entry name" value="HTH_animal"/>
    <property type="match status" value="1"/>
</dbReference>
<dbReference type="InterPro" id="IPR000477">
    <property type="entry name" value="RT_dom"/>
</dbReference>
<reference evidence="3" key="1">
    <citation type="submission" date="2025-08" db="UniProtKB">
        <authorList>
            <consortium name="RefSeq"/>
        </authorList>
    </citation>
    <scope>IDENTIFICATION</scope>
</reference>
<dbReference type="KEGG" id="tnl:113498813"/>
<sequence>MCVSQCVYELHLQLSRFLDNDMWTVLDAMTHSRAENIGTQTAKRQEHKLTNLIKHIYPHKSLKVATKSTEAVTVVNLSSKELSEDTVSVLSRGLNFAPTPRRIPVEDIITNIENTIFRNKIPHGDADCLRQDVSTLLRKSPLPKSNITLKEVSALRELRNDESLLVLPADKGNATVVVDTEAYEHKITQMVGDTSVYCKVSYNPTSRVTTKVNKLLHIIGDKELVAQLRPLNPTPPKIYGLPKIHKSNWPLRPIVSQIDAPTYKLSRHLATLLQPHTGKTSSYVRDSRHFVELLEGIQLQDTDIMVSFDITSLFTNVPVDEVIQIITTLLGGTTLPTGYVESITYCLKSGYFLWRGDFYLQIDGVAMGSPLAPVVANIFMEWFEEKALESANVKPRYWWRYVDDIFAVVARDSLKDLTSHLNRVHAKIEVTIEEEKEGKLPFLDVLVIREPNGRVTHTVYRKPTHTDRYLRADSHHHPSHLSSVPRTLLNRALALCDHDYVNAELRHVRDVLERNGYQWRKCRRLLGSAGEAHDTSLVFKIGEVNNALSKVVHRFNVNNLLLNSSKTKLIQFSTPNVRQLDTNVQLNGVELDPVESTVFLSITVDAKLQWGPHVEKLPRRLSSAAYAVNPTHN</sequence>
<dbReference type="OrthoDB" id="414730at2759"/>
<gene>
    <name evidence="3" type="primary">LOC113498813</name>
</gene>